<feature type="repeat" description="WD" evidence="3">
    <location>
        <begin position="1129"/>
        <end position="1160"/>
    </location>
</feature>
<dbReference type="CDD" id="cd00200">
    <property type="entry name" value="WD40"/>
    <property type="match status" value="1"/>
</dbReference>
<dbReference type="InterPro" id="IPR019775">
    <property type="entry name" value="WD40_repeat_CS"/>
</dbReference>
<evidence type="ECO:0000256" key="1">
    <source>
        <dbReference type="ARBA" id="ARBA00022574"/>
    </source>
</evidence>
<feature type="repeat" description="WD" evidence="3">
    <location>
        <begin position="1226"/>
        <end position="1258"/>
    </location>
</feature>
<dbReference type="PROSITE" id="PS00678">
    <property type="entry name" value="WD_REPEATS_1"/>
    <property type="match status" value="2"/>
</dbReference>
<protein>
    <submittedName>
        <fullName evidence="6">Uncharacterized protein</fullName>
    </submittedName>
</protein>
<keyword evidence="1 3" id="KW-0853">WD repeat</keyword>
<dbReference type="SUPFAM" id="SSF50978">
    <property type="entry name" value="WD40 repeat-like"/>
    <property type="match status" value="1"/>
</dbReference>
<accession>A0A2K0UE55</accession>
<dbReference type="PROSITE" id="PS50082">
    <property type="entry name" value="WD_REPEATS_2"/>
    <property type="match status" value="7"/>
</dbReference>
<dbReference type="PRINTS" id="PR00320">
    <property type="entry name" value="GPROTEINBRPT"/>
</dbReference>
<dbReference type="InterPro" id="IPR031359">
    <property type="entry name" value="NACHT_N"/>
</dbReference>
<reference evidence="6 7" key="1">
    <citation type="submission" date="2017-02" db="EMBL/GenBank/DDBJ databases">
        <title>Genomes of Trichoderma spp. with biocontrol activity.</title>
        <authorList>
            <person name="Gardiner D."/>
            <person name="Kazan K."/>
            <person name="Vos C."/>
            <person name="Harvey P."/>
        </authorList>
    </citation>
    <scope>NUCLEOTIDE SEQUENCE [LARGE SCALE GENOMIC DNA]</scope>
    <source>
        <strain evidence="6 7">Tr1</strain>
    </source>
</reference>
<name>A0A2K0UE55_TRIHA</name>
<feature type="domain" description="NWD NACHT-NTPase N-terminal" evidence="4">
    <location>
        <begin position="67"/>
        <end position="268"/>
    </location>
</feature>
<dbReference type="Pfam" id="PF17100">
    <property type="entry name" value="NACHT_N"/>
    <property type="match status" value="1"/>
</dbReference>
<dbReference type="InterPro" id="IPR020472">
    <property type="entry name" value="WD40_PAC1"/>
</dbReference>
<evidence type="ECO:0000256" key="2">
    <source>
        <dbReference type="ARBA" id="ARBA00022737"/>
    </source>
</evidence>
<dbReference type="Gene3D" id="2.130.10.10">
    <property type="entry name" value="YVTN repeat-like/Quinoprotein amine dehydrogenase"/>
    <property type="match status" value="4"/>
</dbReference>
<evidence type="ECO:0000259" key="5">
    <source>
        <dbReference type="Pfam" id="PF24883"/>
    </source>
</evidence>
<evidence type="ECO:0000313" key="7">
    <source>
        <dbReference type="Proteomes" id="UP000236290"/>
    </source>
</evidence>
<comment type="caution">
    <text evidence="6">The sequence shown here is derived from an EMBL/GenBank/DDBJ whole genome shotgun (WGS) entry which is preliminary data.</text>
</comment>
<evidence type="ECO:0000313" key="6">
    <source>
        <dbReference type="EMBL" id="PNP56060.1"/>
    </source>
</evidence>
<proteinExistence type="predicted"/>
<feature type="repeat" description="WD" evidence="3">
    <location>
        <begin position="897"/>
        <end position="938"/>
    </location>
</feature>
<dbReference type="InterPro" id="IPR001680">
    <property type="entry name" value="WD40_rpt"/>
</dbReference>
<feature type="domain" description="Nephrocystin 3-like N-terminal" evidence="5">
    <location>
        <begin position="363"/>
        <end position="528"/>
    </location>
</feature>
<keyword evidence="2" id="KW-0677">Repeat</keyword>
<dbReference type="InterPro" id="IPR015943">
    <property type="entry name" value="WD40/YVTN_repeat-like_dom_sf"/>
</dbReference>
<dbReference type="Pfam" id="PF24883">
    <property type="entry name" value="NPHP3_N"/>
    <property type="match status" value="1"/>
</dbReference>
<sequence>MAPEPNQEELEELPKANHIAIQDDTSTLSTMQKNTGEIQPIEKDKSSKVTGIFKTDSMASDSPVISNLWDEAYDMAKSQAPQEIQFYEKFIELCLEGESSELSARLPMIDQEAEGFLFFSSSERQQKTSKIISSCLDFNGSKLSKDVNQQLGMSKPARDIIKSAVCNLPDAAIPWAGLCLCLQKLTDPELGSDQITSSLTHIISRMAWYNILPTLLHSSAIQDSHGKESSHEKRASIKMHIINLYQEIILCEVQIICHQYGQPLERLLAKPSQDSPSLGQTLCKKVINAENSLACFSTGDVQLQMLQLINSTNAKLDKATPGDVTIQPEGLRRSLKLLNAIDPRKDTPNMFQYSDSVLKPLYQWLSSTEQYKLFDKAHLLWISGPPATGTKMIMRAIVQEYLPQKQQIGNTIHISFSFSCNGQLRLEDVTSMVKSIIYLVQDQQPKLAKHLVNHCTETKRKHPFGRNDMYALSMILCNMVKDESFVTTLFLIDGIDEVGGGLEGLGSVLDLIEATLNLSSKVKWLISSDALDEYPKVREKLNHKLYPNLNLEEADIAPIFEQFYFRSKIDELAQYGYSKKFRSQITTKLSDISAGNVLRVDLTCEAFKRLEPWHAIDMLDQLSSLVFVHKSPLYTLMKRFIEGYVEKDRDYCSKVLEVMAGVYRPLHNTELRAILDFPPEVDIKLLIERKCFAFLQLCGDTVCFTERTARDFIQEDLGTANVEPQRSILQRCLSLVSTFLSRNAHDAEDAKSIEYPILFWMKHLVSMENSEQVVDTVDMVLDFLMKHHLQWQSCLASFGWLPQASSMLRELESHFIKLYASNTKDSVQKLRTVLDQIKCAFRFEQLSQKETLPNDLNTLLFHPKSSIARQEFLAEKFTELIVPPATDDQWSPVAHLLQGHSDYVRCCAFSGDGKQLFSGSDDGSIRIWNTEIGNLQHKIPAFNHYVYLIALSSKGLLAASDHRNLKIWNTNTNTLVEIPDGINLMGTSRHVEDLAFSLDGSMLAVASASTVVIWNLAEYREVAVILNSVSNIQFSKDNLLATLKYNCVSVWELDSGHGDISESAATNEAKSSDCTQFGLKKLRDLSLPNGANAEFTSKVAFSPDAKYIAAGTREVYIWDWKSGTTMAILSGHTDEILGLSFSHDGLYLASSSRDRTARIWTEPWEVNEKKPLLTLAEHSKAVFGLSFSPSQKLLATSSGDGTLRIWDYETGIKTDVGAEEEEGQHTSVHKRPICMVSTSDDGDTIASGSEDGLICLWEGKTGILRREIRGHEDFIRCINFAQDSKALVSTSDDETVRVWDAYDESKSLTLRGHDSWVRCAIFSPDKRFVVSCSDDRTLRVWDLTHKNVQEMTDSYSAESEQKDGEVDGVQVLQGHDDYVMCATFSPDGRYLVSGANNGQKLLWDFSKAHQKLPLTYKVVQNAYYDPISSLVLTDNTKHLIAATSSGVAIWDVRTCELMNKVPSDIAIYTLYPNESFPEYISTGIGPILMEAMMDNEKVQIQPTNWSPFGFGPGWFDESDDPEERWITWMGKRLIHLPKIHRPTWTTAHGHRIIIGCQSGRLLYFKFKEDADFRGRFVSQ</sequence>
<organism evidence="6 7">
    <name type="scientific">Trichoderma harzianum</name>
    <name type="common">Hypocrea lixii</name>
    <dbReference type="NCBI Taxonomy" id="5544"/>
    <lineage>
        <taxon>Eukaryota</taxon>
        <taxon>Fungi</taxon>
        <taxon>Dikarya</taxon>
        <taxon>Ascomycota</taxon>
        <taxon>Pezizomycotina</taxon>
        <taxon>Sordariomycetes</taxon>
        <taxon>Hypocreomycetidae</taxon>
        <taxon>Hypocreales</taxon>
        <taxon>Hypocreaceae</taxon>
        <taxon>Trichoderma</taxon>
    </lineage>
</organism>
<dbReference type="Pfam" id="PF00400">
    <property type="entry name" value="WD40"/>
    <property type="match status" value="8"/>
</dbReference>
<evidence type="ECO:0000256" key="3">
    <source>
        <dbReference type="PROSITE-ProRule" id="PRU00221"/>
    </source>
</evidence>
<dbReference type="PANTHER" id="PTHR19879:SF9">
    <property type="entry name" value="TRANSCRIPTION INITIATION FACTOR TFIID SUBUNIT 5"/>
    <property type="match status" value="1"/>
</dbReference>
<dbReference type="SMART" id="SM00320">
    <property type="entry name" value="WD40"/>
    <property type="match status" value="12"/>
</dbReference>
<dbReference type="InterPro" id="IPR056884">
    <property type="entry name" value="NPHP3-like_N"/>
</dbReference>
<dbReference type="PROSITE" id="PS50294">
    <property type="entry name" value="WD_REPEATS_REGION"/>
    <property type="match status" value="7"/>
</dbReference>
<gene>
    <name evidence="6" type="ORF">THARTR1_03585</name>
</gene>
<dbReference type="EMBL" id="MTYI01000048">
    <property type="protein sequence ID" value="PNP56060.1"/>
    <property type="molecule type" value="Genomic_DNA"/>
</dbReference>
<dbReference type="OrthoDB" id="4896910at2759"/>
<dbReference type="SUPFAM" id="SSF50998">
    <property type="entry name" value="Quinoprotein alcohol dehydrogenase-like"/>
    <property type="match status" value="1"/>
</dbReference>
<feature type="repeat" description="WD" evidence="3">
    <location>
        <begin position="1310"/>
        <end position="1351"/>
    </location>
</feature>
<feature type="repeat" description="WD" evidence="3">
    <location>
        <begin position="1175"/>
        <end position="1216"/>
    </location>
</feature>
<feature type="repeat" description="WD" evidence="3">
    <location>
        <begin position="1268"/>
        <end position="1309"/>
    </location>
</feature>
<dbReference type="Proteomes" id="UP000236290">
    <property type="component" value="Unassembled WGS sequence"/>
</dbReference>
<feature type="repeat" description="WD" evidence="3">
    <location>
        <begin position="1372"/>
        <end position="1406"/>
    </location>
</feature>
<dbReference type="InterPro" id="IPR036322">
    <property type="entry name" value="WD40_repeat_dom_sf"/>
</dbReference>
<dbReference type="PANTHER" id="PTHR19879">
    <property type="entry name" value="TRANSCRIPTION INITIATION FACTOR TFIID"/>
    <property type="match status" value="1"/>
</dbReference>
<evidence type="ECO:0000259" key="4">
    <source>
        <dbReference type="Pfam" id="PF17100"/>
    </source>
</evidence>
<dbReference type="InterPro" id="IPR011047">
    <property type="entry name" value="Quinoprotein_ADH-like_sf"/>
</dbReference>